<comment type="caution">
    <text evidence="2">The sequence shown here is derived from an EMBL/GenBank/DDBJ whole genome shotgun (WGS) entry which is preliminary data.</text>
</comment>
<gene>
    <name evidence="2" type="ORF">QJS04_geneDACA001336</name>
</gene>
<dbReference type="Pfam" id="PF02519">
    <property type="entry name" value="Auxin_inducible"/>
    <property type="match status" value="1"/>
</dbReference>
<accession>A0AAV9AE95</accession>
<dbReference type="EMBL" id="JAUJYN010000010">
    <property type="protein sequence ID" value="KAK1262560.1"/>
    <property type="molecule type" value="Genomic_DNA"/>
</dbReference>
<dbReference type="PANTHER" id="PTHR31175">
    <property type="entry name" value="AUXIN-RESPONSIVE FAMILY PROTEIN"/>
    <property type="match status" value="1"/>
</dbReference>
<evidence type="ECO:0000313" key="3">
    <source>
        <dbReference type="Proteomes" id="UP001179952"/>
    </source>
</evidence>
<name>A0AAV9AE95_ACOGR</name>
<organism evidence="2 3">
    <name type="scientific">Acorus gramineus</name>
    <name type="common">Dwarf sweet flag</name>
    <dbReference type="NCBI Taxonomy" id="55184"/>
    <lineage>
        <taxon>Eukaryota</taxon>
        <taxon>Viridiplantae</taxon>
        <taxon>Streptophyta</taxon>
        <taxon>Embryophyta</taxon>
        <taxon>Tracheophyta</taxon>
        <taxon>Spermatophyta</taxon>
        <taxon>Magnoliopsida</taxon>
        <taxon>Liliopsida</taxon>
        <taxon>Acoraceae</taxon>
        <taxon>Acorus</taxon>
    </lineage>
</organism>
<dbReference type="Proteomes" id="UP001179952">
    <property type="component" value="Unassembled WGS sequence"/>
</dbReference>
<reference evidence="2" key="1">
    <citation type="journal article" date="2023" name="Nat. Commun.">
        <title>Diploid and tetraploid genomes of Acorus and the evolution of monocots.</title>
        <authorList>
            <person name="Ma L."/>
            <person name="Liu K.W."/>
            <person name="Li Z."/>
            <person name="Hsiao Y.Y."/>
            <person name="Qi Y."/>
            <person name="Fu T."/>
            <person name="Tang G.D."/>
            <person name="Zhang D."/>
            <person name="Sun W.H."/>
            <person name="Liu D.K."/>
            <person name="Li Y."/>
            <person name="Chen G.Z."/>
            <person name="Liu X.D."/>
            <person name="Liao X.Y."/>
            <person name="Jiang Y.T."/>
            <person name="Yu X."/>
            <person name="Hao Y."/>
            <person name="Huang J."/>
            <person name="Zhao X.W."/>
            <person name="Ke S."/>
            <person name="Chen Y.Y."/>
            <person name="Wu W.L."/>
            <person name="Hsu J.L."/>
            <person name="Lin Y.F."/>
            <person name="Huang M.D."/>
            <person name="Li C.Y."/>
            <person name="Huang L."/>
            <person name="Wang Z.W."/>
            <person name="Zhao X."/>
            <person name="Zhong W.Y."/>
            <person name="Peng D.H."/>
            <person name="Ahmad S."/>
            <person name="Lan S."/>
            <person name="Zhang J.S."/>
            <person name="Tsai W.C."/>
            <person name="Van de Peer Y."/>
            <person name="Liu Z.J."/>
        </authorList>
    </citation>
    <scope>NUCLEOTIDE SEQUENCE</scope>
    <source>
        <strain evidence="2">SCP</strain>
    </source>
</reference>
<dbReference type="AlphaFoldDB" id="A0AAV9AE95"/>
<sequence>MARKWWRAAASRRRRTPSSIIIAYRGSDEYSEALVTATTTNKGHFVVYTSDGSRFVVPLAYLKSDIIRELLEMSANEFGFPGDGPLFKIQNNWRRHIYIWRIQCKKKKWSTLTSASFYKYSPSGAIFDKISLNDAIFANCPSITKFICRQK</sequence>
<comment type="similarity">
    <text evidence="1">Belongs to the ARG7 family.</text>
</comment>
<reference evidence="2" key="2">
    <citation type="submission" date="2023-06" db="EMBL/GenBank/DDBJ databases">
        <authorList>
            <person name="Ma L."/>
            <person name="Liu K.-W."/>
            <person name="Li Z."/>
            <person name="Hsiao Y.-Y."/>
            <person name="Qi Y."/>
            <person name="Fu T."/>
            <person name="Tang G."/>
            <person name="Zhang D."/>
            <person name="Sun W.-H."/>
            <person name="Liu D.-K."/>
            <person name="Li Y."/>
            <person name="Chen G.-Z."/>
            <person name="Liu X.-D."/>
            <person name="Liao X.-Y."/>
            <person name="Jiang Y.-T."/>
            <person name="Yu X."/>
            <person name="Hao Y."/>
            <person name="Huang J."/>
            <person name="Zhao X.-W."/>
            <person name="Ke S."/>
            <person name="Chen Y.-Y."/>
            <person name="Wu W.-L."/>
            <person name="Hsu J.-L."/>
            <person name="Lin Y.-F."/>
            <person name="Huang M.-D."/>
            <person name="Li C.-Y."/>
            <person name="Huang L."/>
            <person name="Wang Z.-W."/>
            <person name="Zhao X."/>
            <person name="Zhong W.-Y."/>
            <person name="Peng D.-H."/>
            <person name="Ahmad S."/>
            <person name="Lan S."/>
            <person name="Zhang J.-S."/>
            <person name="Tsai W.-C."/>
            <person name="Van De Peer Y."/>
            <person name="Liu Z.-J."/>
        </authorList>
    </citation>
    <scope>NUCLEOTIDE SEQUENCE</scope>
    <source>
        <strain evidence="2">SCP</strain>
        <tissue evidence="2">Leaves</tissue>
    </source>
</reference>
<protein>
    <submittedName>
        <fullName evidence="2">Uncharacterized protein</fullName>
    </submittedName>
</protein>
<evidence type="ECO:0000256" key="1">
    <source>
        <dbReference type="ARBA" id="ARBA00006974"/>
    </source>
</evidence>
<evidence type="ECO:0000313" key="2">
    <source>
        <dbReference type="EMBL" id="KAK1262560.1"/>
    </source>
</evidence>
<dbReference type="GO" id="GO:0009733">
    <property type="term" value="P:response to auxin"/>
    <property type="evidence" value="ECO:0007669"/>
    <property type="project" value="InterPro"/>
</dbReference>
<proteinExistence type="inferred from homology"/>
<dbReference type="InterPro" id="IPR003676">
    <property type="entry name" value="SAUR_fam"/>
</dbReference>
<keyword evidence="3" id="KW-1185">Reference proteome</keyword>